<accession>A0AAV4YDB3</accession>
<evidence type="ECO:0000313" key="1">
    <source>
        <dbReference type="EMBL" id="GIZ04484.1"/>
    </source>
</evidence>
<organism evidence="1 2">
    <name type="scientific">Caerostris extrusa</name>
    <name type="common">Bark spider</name>
    <name type="synonym">Caerostris bankana</name>
    <dbReference type="NCBI Taxonomy" id="172846"/>
    <lineage>
        <taxon>Eukaryota</taxon>
        <taxon>Metazoa</taxon>
        <taxon>Ecdysozoa</taxon>
        <taxon>Arthropoda</taxon>
        <taxon>Chelicerata</taxon>
        <taxon>Arachnida</taxon>
        <taxon>Araneae</taxon>
        <taxon>Araneomorphae</taxon>
        <taxon>Entelegynae</taxon>
        <taxon>Araneoidea</taxon>
        <taxon>Araneidae</taxon>
        <taxon>Caerostris</taxon>
    </lineage>
</organism>
<dbReference type="EMBL" id="BPLR01019093">
    <property type="protein sequence ID" value="GIZ04484.1"/>
    <property type="molecule type" value="Genomic_DNA"/>
</dbReference>
<evidence type="ECO:0000313" key="2">
    <source>
        <dbReference type="Proteomes" id="UP001054945"/>
    </source>
</evidence>
<dbReference type="Proteomes" id="UP001054945">
    <property type="component" value="Unassembled WGS sequence"/>
</dbReference>
<keyword evidence="2" id="KW-1185">Reference proteome</keyword>
<dbReference type="AlphaFoldDB" id="A0AAV4YDB3"/>
<reference evidence="1 2" key="1">
    <citation type="submission" date="2021-06" db="EMBL/GenBank/DDBJ databases">
        <title>Caerostris extrusa draft genome.</title>
        <authorList>
            <person name="Kono N."/>
            <person name="Arakawa K."/>
        </authorList>
    </citation>
    <scope>NUCLEOTIDE SEQUENCE [LARGE SCALE GENOMIC DNA]</scope>
</reference>
<protein>
    <submittedName>
        <fullName evidence="1">Uncharacterized protein</fullName>
    </submittedName>
</protein>
<gene>
    <name evidence="1" type="ORF">CEXT_663131</name>
</gene>
<name>A0AAV4YDB3_CAEEX</name>
<proteinExistence type="predicted"/>
<sequence length="117" mass="13338">MDCNGAFGCLSFEEKNSLHILFFFLQNLINAERERRSFKSVAFRTCVLATQTEFDLKESFDCPSTPKLQKVCLEGQESVFCNWISQFALSQMVLCGRTAGDLDWNSADGLQWCFLDV</sequence>
<comment type="caution">
    <text evidence="1">The sequence shown here is derived from an EMBL/GenBank/DDBJ whole genome shotgun (WGS) entry which is preliminary data.</text>
</comment>